<evidence type="ECO:0000256" key="2">
    <source>
        <dbReference type="ARBA" id="ARBA00022500"/>
    </source>
</evidence>
<evidence type="ECO:0000256" key="1">
    <source>
        <dbReference type="ARBA" id="ARBA00022490"/>
    </source>
</evidence>
<evidence type="ECO:0000259" key="9">
    <source>
        <dbReference type="PROSITE" id="PS50110"/>
    </source>
</evidence>
<dbReference type="Proteomes" id="UP000309676">
    <property type="component" value="Unassembled WGS sequence"/>
</dbReference>
<dbReference type="PANTHER" id="PTHR42872:SF6">
    <property type="entry name" value="PROTEIN-GLUTAMATE METHYLESTERASE_PROTEIN-GLUTAMINE GLUTAMINASE"/>
    <property type="match status" value="1"/>
</dbReference>
<dbReference type="HAMAP" id="MF_00099">
    <property type="entry name" value="CheB_chemtxs"/>
    <property type="match status" value="1"/>
</dbReference>
<evidence type="ECO:0000259" key="10">
    <source>
        <dbReference type="PROSITE" id="PS50122"/>
    </source>
</evidence>
<evidence type="ECO:0000256" key="4">
    <source>
        <dbReference type="ARBA" id="ARBA00048267"/>
    </source>
</evidence>
<keyword evidence="1 5" id="KW-0963">Cytoplasm</keyword>
<dbReference type="SMART" id="SM00448">
    <property type="entry name" value="REC"/>
    <property type="match status" value="1"/>
</dbReference>
<dbReference type="GO" id="GO:0005737">
    <property type="term" value="C:cytoplasm"/>
    <property type="evidence" value="ECO:0007669"/>
    <property type="project" value="UniProtKB-SubCell"/>
</dbReference>
<dbReference type="Gene3D" id="3.40.50.180">
    <property type="entry name" value="Methylesterase CheB, C-terminal domain"/>
    <property type="match status" value="1"/>
</dbReference>
<dbReference type="AlphaFoldDB" id="A0A5R9G476"/>
<accession>A0A5R9G476</accession>
<evidence type="ECO:0000256" key="8">
    <source>
        <dbReference type="SAM" id="MobiDB-lite"/>
    </source>
</evidence>
<keyword evidence="2 5" id="KW-0145">Chemotaxis</keyword>
<dbReference type="PANTHER" id="PTHR42872">
    <property type="entry name" value="PROTEIN-GLUTAMATE METHYLESTERASE/PROTEIN-GLUTAMINE GLUTAMINASE"/>
    <property type="match status" value="1"/>
</dbReference>
<evidence type="ECO:0000313" key="11">
    <source>
        <dbReference type="EMBL" id="TLS49829.1"/>
    </source>
</evidence>
<dbReference type="EC" id="3.5.1.44" evidence="5"/>
<keyword evidence="12" id="KW-1185">Reference proteome</keyword>
<name>A0A5R9G476_9BACL</name>
<evidence type="ECO:0000256" key="7">
    <source>
        <dbReference type="PROSITE-ProRule" id="PRU00169"/>
    </source>
</evidence>
<dbReference type="PROSITE" id="PS50110">
    <property type="entry name" value="RESPONSE_REGULATORY"/>
    <property type="match status" value="1"/>
</dbReference>
<evidence type="ECO:0000313" key="12">
    <source>
        <dbReference type="Proteomes" id="UP000309676"/>
    </source>
</evidence>
<dbReference type="GO" id="GO:0050568">
    <property type="term" value="F:protein-glutamine glutaminase activity"/>
    <property type="evidence" value="ECO:0007669"/>
    <property type="project" value="UniProtKB-UniRule"/>
</dbReference>
<feature type="active site" evidence="5 6">
    <location>
        <position position="270"/>
    </location>
</feature>
<comment type="caution">
    <text evidence="11">The sequence shown here is derived from an EMBL/GenBank/DDBJ whole genome shotgun (WGS) entry which is preliminary data.</text>
</comment>
<organism evidence="11 12">
    <name type="scientific">Paenibacillus antri</name>
    <dbReference type="NCBI Taxonomy" id="2582848"/>
    <lineage>
        <taxon>Bacteria</taxon>
        <taxon>Bacillati</taxon>
        <taxon>Bacillota</taxon>
        <taxon>Bacilli</taxon>
        <taxon>Bacillales</taxon>
        <taxon>Paenibacillaceae</taxon>
        <taxon>Paenibacillus</taxon>
    </lineage>
</organism>
<feature type="region of interest" description="Disordered" evidence="8">
    <location>
        <begin position="139"/>
        <end position="231"/>
    </location>
</feature>
<sequence length="428" mass="44969">MPPYRILVVDDSAFMRKVVSDIVNSDETLTVVGTARNGAEAIEAVKLLRPDAVTMDLEMPVMTGLEALPMLMKEAPTPVIMLSSSTVEGAAATIQALELGAFDFVPKPSGPNTSDLGRLQESLAATLRAAVAFRREETVSRLQPAPLPPPSPPRPKATEPLVRGGVAPPTQPKPTAASKPPARPAAPAPAKPAASASAAPSAKPVGKPAARPKPPVPEAPPPAKQRPKPPNAALNRVVAIGTSTGGPRALQQVLTRLPEHFPAPVLVVQHMPAGFTKSLAQRLNTLCAIEVTEAEDGMELRPGAAYIAPGGLHMTLRKEGGSYRIRLNEDPPRSGHRPSVDALFESLALTPELDRTAVLMTGMGSDGAKGMKALYDQGVRRTIAEDASSCIVYGMPRAAVELGCVAKTVPLESIADQIRKEVEQAEEV</sequence>
<comment type="function">
    <text evidence="5">Involved in chemotaxis. Part of a chemotaxis signal transduction system that modulates chemotaxis in response to various stimuli. Catalyzes the demethylation of specific methylglutamate residues introduced into the chemoreceptors (methyl-accepting chemotaxis proteins or MCP) by CheR. Also mediates the irreversible deamidation of specific glutamine residues to glutamic acid.</text>
</comment>
<comment type="domain">
    <text evidence="5">Contains a C-terminal catalytic domain, and an N-terminal region which modulates catalytic activity.</text>
</comment>
<dbReference type="InterPro" id="IPR001789">
    <property type="entry name" value="Sig_transdc_resp-reg_receiver"/>
</dbReference>
<feature type="compositionally biased region" description="Pro residues" evidence="8">
    <location>
        <begin position="145"/>
        <end position="155"/>
    </location>
</feature>
<feature type="compositionally biased region" description="Low complexity" evidence="8">
    <location>
        <begin position="191"/>
        <end position="209"/>
    </location>
</feature>
<comment type="subcellular location">
    <subcellularLocation>
        <location evidence="5">Cytoplasm</location>
    </subcellularLocation>
</comment>
<dbReference type="InterPro" id="IPR011006">
    <property type="entry name" value="CheY-like_superfamily"/>
</dbReference>
<dbReference type="EC" id="3.1.1.61" evidence="5"/>
<dbReference type="InterPro" id="IPR000673">
    <property type="entry name" value="Sig_transdc_resp-reg_Me-estase"/>
</dbReference>
<feature type="compositionally biased region" description="Pro residues" evidence="8">
    <location>
        <begin position="211"/>
        <end position="230"/>
    </location>
</feature>
<keyword evidence="3 5" id="KW-0378">Hydrolase</keyword>
<dbReference type="Pfam" id="PF01339">
    <property type="entry name" value="CheB_methylest"/>
    <property type="match status" value="1"/>
</dbReference>
<dbReference type="NCBIfam" id="NF001965">
    <property type="entry name" value="PRK00742.1"/>
    <property type="match status" value="1"/>
</dbReference>
<dbReference type="PROSITE" id="PS50122">
    <property type="entry name" value="CHEB"/>
    <property type="match status" value="1"/>
</dbReference>
<dbReference type="SUPFAM" id="SSF52172">
    <property type="entry name" value="CheY-like"/>
    <property type="match status" value="1"/>
</dbReference>
<feature type="modified residue" description="4-aspartylphosphate" evidence="5 7">
    <location>
        <position position="56"/>
    </location>
</feature>
<feature type="domain" description="Response regulatory" evidence="9">
    <location>
        <begin position="5"/>
        <end position="122"/>
    </location>
</feature>
<comment type="PTM">
    <text evidence="5">Phosphorylated by CheA. Phosphorylation of the N-terminal regulatory domain activates the methylesterase activity.</text>
</comment>
<feature type="active site" evidence="5 6">
    <location>
        <position position="366"/>
    </location>
</feature>
<gene>
    <name evidence="5" type="primary">cheB</name>
    <name evidence="11" type="ORF">FE782_22765</name>
</gene>
<dbReference type="EMBL" id="VCIW01000018">
    <property type="protein sequence ID" value="TLS49829.1"/>
    <property type="molecule type" value="Genomic_DNA"/>
</dbReference>
<evidence type="ECO:0000256" key="3">
    <source>
        <dbReference type="ARBA" id="ARBA00022801"/>
    </source>
</evidence>
<evidence type="ECO:0000256" key="6">
    <source>
        <dbReference type="PROSITE-ProRule" id="PRU00050"/>
    </source>
</evidence>
<dbReference type="CDD" id="cd16432">
    <property type="entry name" value="CheB_Rec"/>
    <property type="match status" value="1"/>
</dbReference>
<comment type="similarity">
    <text evidence="5">Belongs to the CheB family.</text>
</comment>
<dbReference type="Pfam" id="PF00072">
    <property type="entry name" value="Response_reg"/>
    <property type="match status" value="1"/>
</dbReference>
<dbReference type="GO" id="GO:0006935">
    <property type="term" value="P:chemotaxis"/>
    <property type="evidence" value="ECO:0007669"/>
    <property type="project" value="UniProtKB-UniRule"/>
</dbReference>
<dbReference type="Gene3D" id="3.40.50.2300">
    <property type="match status" value="1"/>
</dbReference>
<dbReference type="InterPro" id="IPR008248">
    <property type="entry name" value="CheB-like"/>
</dbReference>
<keyword evidence="5 7" id="KW-0597">Phosphoprotein</keyword>
<comment type="catalytic activity">
    <reaction evidence="4 5">
        <text>[protein]-L-glutamate 5-O-methyl ester + H2O = L-glutamyl-[protein] + methanol + H(+)</text>
        <dbReference type="Rhea" id="RHEA:23236"/>
        <dbReference type="Rhea" id="RHEA-COMP:10208"/>
        <dbReference type="Rhea" id="RHEA-COMP:10311"/>
        <dbReference type="ChEBI" id="CHEBI:15377"/>
        <dbReference type="ChEBI" id="CHEBI:15378"/>
        <dbReference type="ChEBI" id="CHEBI:17790"/>
        <dbReference type="ChEBI" id="CHEBI:29973"/>
        <dbReference type="ChEBI" id="CHEBI:82795"/>
        <dbReference type="EC" id="3.1.1.61"/>
    </reaction>
</comment>
<feature type="compositionally biased region" description="Pro residues" evidence="8">
    <location>
        <begin position="181"/>
        <end position="190"/>
    </location>
</feature>
<feature type="domain" description="CheB-type methylesterase" evidence="10">
    <location>
        <begin position="230"/>
        <end position="425"/>
    </location>
</feature>
<feature type="active site" evidence="5 6">
    <location>
        <position position="243"/>
    </location>
</feature>
<proteinExistence type="inferred from homology"/>
<dbReference type="SUPFAM" id="SSF52738">
    <property type="entry name" value="Methylesterase CheB, C-terminal domain"/>
    <property type="match status" value="1"/>
</dbReference>
<dbReference type="InterPro" id="IPR035909">
    <property type="entry name" value="CheB_C"/>
</dbReference>
<dbReference type="OrthoDB" id="9793421at2"/>
<protein>
    <recommendedName>
        <fullName evidence="5">Protein-glutamate methylesterase/protein-glutamine glutaminase</fullName>
        <ecNumber evidence="5">3.1.1.61</ecNumber>
        <ecNumber evidence="5">3.5.1.44</ecNumber>
    </recommendedName>
</protein>
<reference evidence="11 12" key="1">
    <citation type="submission" date="2019-05" db="EMBL/GenBank/DDBJ databases">
        <authorList>
            <person name="Narsing Rao M.P."/>
            <person name="Li W.J."/>
        </authorList>
    </citation>
    <scope>NUCLEOTIDE SEQUENCE [LARGE SCALE GENOMIC DNA]</scope>
    <source>
        <strain evidence="11 12">SYSU_K30003</strain>
    </source>
</reference>
<dbReference type="GO" id="GO:0008984">
    <property type="term" value="F:protein-glutamate methylesterase activity"/>
    <property type="evidence" value="ECO:0007669"/>
    <property type="project" value="UniProtKB-UniRule"/>
</dbReference>
<comment type="catalytic activity">
    <reaction evidence="5">
        <text>L-glutaminyl-[protein] + H2O = L-glutamyl-[protein] + NH4(+)</text>
        <dbReference type="Rhea" id="RHEA:16441"/>
        <dbReference type="Rhea" id="RHEA-COMP:10207"/>
        <dbReference type="Rhea" id="RHEA-COMP:10208"/>
        <dbReference type="ChEBI" id="CHEBI:15377"/>
        <dbReference type="ChEBI" id="CHEBI:28938"/>
        <dbReference type="ChEBI" id="CHEBI:29973"/>
        <dbReference type="ChEBI" id="CHEBI:30011"/>
        <dbReference type="EC" id="3.5.1.44"/>
    </reaction>
</comment>
<dbReference type="CDD" id="cd17541">
    <property type="entry name" value="REC_CheB-like"/>
    <property type="match status" value="1"/>
</dbReference>
<evidence type="ECO:0000256" key="5">
    <source>
        <dbReference type="HAMAP-Rule" id="MF_00099"/>
    </source>
</evidence>
<dbReference type="RefSeq" id="WP_138196649.1">
    <property type="nucleotide sequence ID" value="NZ_VCIW01000018.1"/>
</dbReference>
<dbReference type="GO" id="GO:0000156">
    <property type="term" value="F:phosphorelay response regulator activity"/>
    <property type="evidence" value="ECO:0007669"/>
    <property type="project" value="InterPro"/>
</dbReference>